<sequence length="155" mass="17327">MDDGQLKIALKPKPYVCKSAKPVYPAFVNCTWPLIYYQPTHSCYGDGTERKFKTWALSEDYCISVGGHSASIHSHGEQVFLSSLLMISDSNFWIGASSNDGGVTWKWSDNSKWDYNPWVSNFPSRKLSGCGINWGSGIIDTNCSDTRTLICQIKL</sequence>
<reference evidence="2" key="1">
    <citation type="submission" date="2022-11" db="UniProtKB">
        <authorList>
            <consortium name="WormBaseParasite"/>
        </authorList>
    </citation>
    <scope>IDENTIFICATION</scope>
</reference>
<dbReference type="Proteomes" id="UP000887579">
    <property type="component" value="Unplaced"/>
</dbReference>
<evidence type="ECO:0000313" key="2">
    <source>
        <dbReference type="WBParaSite" id="ES5_v2.g12104.t1"/>
    </source>
</evidence>
<name>A0AC34F4R1_9BILA</name>
<organism evidence="1 2">
    <name type="scientific">Panagrolaimus sp. ES5</name>
    <dbReference type="NCBI Taxonomy" id="591445"/>
    <lineage>
        <taxon>Eukaryota</taxon>
        <taxon>Metazoa</taxon>
        <taxon>Ecdysozoa</taxon>
        <taxon>Nematoda</taxon>
        <taxon>Chromadorea</taxon>
        <taxon>Rhabditida</taxon>
        <taxon>Tylenchina</taxon>
        <taxon>Panagrolaimomorpha</taxon>
        <taxon>Panagrolaimoidea</taxon>
        <taxon>Panagrolaimidae</taxon>
        <taxon>Panagrolaimus</taxon>
    </lineage>
</organism>
<proteinExistence type="predicted"/>
<accession>A0AC34F4R1</accession>
<evidence type="ECO:0000313" key="1">
    <source>
        <dbReference type="Proteomes" id="UP000887579"/>
    </source>
</evidence>
<dbReference type="WBParaSite" id="ES5_v2.g12104.t1">
    <property type="protein sequence ID" value="ES5_v2.g12104.t1"/>
    <property type="gene ID" value="ES5_v2.g12104"/>
</dbReference>
<protein>
    <submittedName>
        <fullName evidence="2">C-type lectin domain-containing protein</fullName>
    </submittedName>
</protein>